<dbReference type="SUPFAM" id="SSF58104">
    <property type="entry name" value="Methyl-accepting chemotaxis protein (MCP) signaling domain"/>
    <property type="match status" value="1"/>
</dbReference>
<proteinExistence type="predicted"/>
<protein>
    <submittedName>
        <fullName evidence="4">Methyl-accepting chemotaxis sensory transducer</fullName>
    </submittedName>
</protein>
<dbReference type="RefSeq" id="WP_008513732.1">
    <property type="nucleotide sequence ID" value="NZ_ACJM01000001.1"/>
</dbReference>
<evidence type="ECO:0000256" key="1">
    <source>
        <dbReference type="ARBA" id="ARBA00023224"/>
    </source>
</evidence>
<dbReference type="SUPFAM" id="SSF51735">
    <property type="entry name" value="NAD(P)-binding Rossmann-fold domains"/>
    <property type="match status" value="1"/>
</dbReference>
<dbReference type="AlphaFoldDB" id="C0GC33"/>
<dbReference type="Pfam" id="PF00015">
    <property type="entry name" value="MCPsignal"/>
    <property type="match status" value="1"/>
</dbReference>
<evidence type="ECO:0000313" key="4">
    <source>
        <dbReference type="EMBL" id="EEG78768.1"/>
    </source>
</evidence>
<dbReference type="SMART" id="SM00283">
    <property type="entry name" value="MA"/>
    <property type="match status" value="1"/>
</dbReference>
<keyword evidence="1 2" id="KW-0807">Transducer</keyword>
<name>C0GC33_DETAL</name>
<dbReference type="OrthoDB" id="3192at2"/>
<evidence type="ECO:0000256" key="2">
    <source>
        <dbReference type="PROSITE-ProRule" id="PRU00284"/>
    </source>
</evidence>
<organism evidence="4 5">
    <name type="scientific">Dethiobacter alkaliphilus AHT 1</name>
    <dbReference type="NCBI Taxonomy" id="555088"/>
    <lineage>
        <taxon>Bacteria</taxon>
        <taxon>Bacillati</taxon>
        <taxon>Bacillota</taxon>
        <taxon>Dethiobacteria</taxon>
        <taxon>Dethiobacterales</taxon>
        <taxon>Dethiobacteraceae</taxon>
        <taxon>Dethiobacter</taxon>
    </lineage>
</organism>
<reference evidence="4 5" key="1">
    <citation type="submission" date="2009-02" db="EMBL/GenBank/DDBJ databases">
        <title>Sequencing of the draft genome and assembly of Dethiobacter alkaliphilus AHT 1.</title>
        <authorList>
            <consortium name="US DOE Joint Genome Institute (JGI-PGF)"/>
            <person name="Lucas S."/>
            <person name="Copeland A."/>
            <person name="Lapidus A."/>
            <person name="Glavina del Rio T."/>
            <person name="Dalin E."/>
            <person name="Tice H."/>
            <person name="Bruce D."/>
            <person name="Goodwin L."/>
            <person name="Pitluck S."/>
            <person name="Larimer F."/>
            <person name="Land M.L."/>
            <person name="Hauser L."/>
            <person name="Muyzer G."/>
        </authorList>
    </citation>
    <scope>NUCLEOTIDE SEQUENCE [LARGE SCALE GENOMIC DNA]</scope>
    <source>
        <strain evidence="4 5">AHT 1</strain>
    </source>
</reference>
<dbReference type="GO" id="GO:0007165">
    <property type="term" value="P:signal transduction"/>
    <property type="evidence" value="ECO:0007669"/>
    <property type="project" value="UniProtKB-KW"/>
</dbReference>
<dbReference type="eggNOG" id="COG0840">
    <property type="taxonomic scope" value="Bacteria"/>
</dbReference>
<dbReference type="EMBL" id="ACJM01000001">
    <property type="protein sequence ID" value="EEG78768.1"/>
    <property type="molecule type" value="Genomic_DNA"/>
</dbReference>
<dbReference type="STRING" id="555088.DealDRAFT_0042"/>
<gene>
    <name evidence="4" type="ORF">DealDRAFT_0042</name>
</gene>
<evidence type="ECO:0000259" key="3">
    <source>
        <dbReference type="PROSITE" id="PS50111"/>
    </source>
</evidence>
<dbReference type="PROSITE" id="PS50111">
    <property type="entry name" value="CHEMOTAXIS_TRANSDUC_2"/>
    <property type="match status" value="1"/>
</dbReference>
<evidence type="ECO:0000313" key="5">
    <source>
        <dbReference type="Proteomes" id="UP000006443"/>
    </source>
</evidence>
<dbReference type="PANTHER" id="PTHR32089">
    <property type="entry name" value="METHYL-ACCEPTING CHEMOTAXIS PROTEIN MCPB"/>
    <property type="match status" value="1"/>
</dbReference>
<dbReference type="GO" id="GO:0016020">
    <property type="term" value="C:membrane"/>
    <property type="evidence" value="ECO:0007669"/>
    <property type="project" value="InterPro"/>
</dbReference>
<feature type="domain" description="Methyl-accepting transducer" evidence="3">
    <location>
        <begin position="80"/>
        <end position="284"/>
    </location>
</feature>
<keyword evidence="5" id="KW-1185">Reference proteome</keyword>
<comment type="caution">
    <text evidence="4">The sequence shown here is derived from an EMBL/GenBank/DDBJ whole genome shotgun (WGS) entry which is preliminary data.</text>
</comment>
<accession>C0GC33</accession>
<dbReference type="Gene3D" id="1.10.287.950">
    <property type="entry name" value="Methyl-accepting chemotaxis protein"/>
    <property type="match status" value="1"/>
</dbReference>
<sequence length="284" mass="30337">MNIGIIGGGRGGLAILNLLMTIDSVRVLWVADVQADAPALAKARELGIGAVTDFIPKLTEPNLQMVIEVTGVEKVKDLVKANIPEEVAQMDASAAKLLITIVQSREELFKKIYANAEELARYIEQLNESAGQIRASMEQLAGEAEKLANYGETLTETSQTATTEAEKTQQILKIIEDIAKQTNIIGLNAAIEAARVGQAGQGFSVVATEIRKLAENTSVSTKEIGTITSTVKDYMSTINNGIKESGLIAQSQAAATEETLAALESLADVSQRLQKLSADLLKLQ</sequence>
<dbReference type="InterPro" id="IPR036291">
    <property type="entry name" value="NAD(P)-bd_dom_sf"/>
</dbReference>
<dbReference type="PANTHER" id="PTHR32089:SF112">
    <property type="entry name" value="LYSOZYME-LIKE PROTEIN-RELATED"/>
    <property type="match status" value="1"/>
</dbReference>
<dbReference type="InterPro" id="IPR004089">
    <property type="entry name" value="MCPsignal_dom"/>
</dbReference>
<dbReference type="Proteomes" id="UP000006443">
    <property type="component" value="Unassembled WGS sequence"/>
</dbReference>